<dbReference type="PANTHER" id="PTHR31973">
    <property type="entry name" value="POLYPROTEIN, PUTATIVE-RELATED"/>
    <property type="match status" value="1"/>
</dbReference>
<feature type="compositionally biased region" description="Acidic residues" evidence="1">
    <location>
        <begin position="67"/>
        <end position="83"/>
    </location>
</feature>
<dbReference type="Pfam" id="PF03108">
    <property type="entry name" value="DBD_Tnp_Mut"/>
    <property type="match status" value="1"/>
</dbReference>
<dbReference type="EMBL" id="JANJYI010000004">
    <property type="protein sequence ID" value="KAK2654662.1"/>
    <property type="molecule type" value="Genomic_DNA"/>
</dbReference>
<evidence type="ECO:0000256" key="1">
    <source>
        <dbReference type="SAM" id="MobiDB-lite"/>
    </source>
</evidence>
<comment type="caution">
    <text evidence="3">The sequence shown here is derived from an EMBL/GenBank/DDBJ whole genome shotgun (WGS) entry which is preliminary data.</text>
</comment>
<dbReference type="InterPro" id="IPR004332">
    <property type="entry name" value="Transposase_MuDR"/>
</dbReference>
<name>A0AAD9X8F3_9ROSI</name>
<organism evidence="3 4">
    <name type="scientific">Dipteronia dyeriana</name>
    <dbReference type="NCBI Taxonomy" id="168575"/>
    <lineage>
        <taxon>Eukaryota</taxon>
        <taxon>Viridiplantae</taxon>
        <taxon>Streptophyta</taxon>
        <taxon>Embryophyta</taxon>
        <taxon>Tracheophyta</taxon>
        <taxon>Spermatophyta</taxon>
        <taxon>Magnoliopsida</taxon>
        <taxon>eudicotyledons</taxon>
        <taxon>Gunneridae</taxon>
        <taxon>Pentapetalae</taxon>
        <taxon>rosids</taxon>
        <taxon>malvids</taxon>
        <taxon>Sapindales</taxon>
        <taxon>Sapindaceae</taxon>
        <taxon>Hippocastanoideae</taxon>
        <taxon>Acereae</taxon>
        <taxon>Dipteronia</taxon>
    </lineage>
</organism>
<dbReference type="Proteomes" id="UP001280121">
    <property type="component" value="Unassembled WGS sequence"/>
</dbReference>
<proteinExistence type="predicted"/>
<dbReference type="AlphaFoldDB" id="A0AAD9X8F3"/>
<protein>
    <recommendedName>
        <fullName evidence="2">Transposase MuDR plant domain-containing protein</fullName>
    </recommendedName>
</protein>
<feature type="domain" description="Transposase MuDR plant" evidence="2">
    <location>
        <begin position="112"/>
        <end position="175"/>
    </location>
</feature>
<evidence type="ECO:0000313" key="4">
    <source>
        <dbReference type="Proteomes" id="UP001280121"/>
    </source>
</evidence>
<sequence>MDIFQIYITIDTRVVELGTCDADEMFIDDILDVYFSGFEQDLFGDNKGDLHNEGDNEDQVGLVNESGDNEDVVGLGDESDDDMSPGDEVYDAKLARVIKSNPFKQLIGCPIRFEVGQTHDNVYTLRSLLTDFAIHEGFNFTKVKNDERLTWVCMAKGCPWRIHASNFGDDTTMQVKTYKNEHACHMIYKSKEARSKWIAGKFQALVMSNPGIQADVISDLLRDQFNHLRAYAIMVQQCNSRLATYIHLLDKTITFQRMFVCFGEMYPDDKPICFMSDKQKGVIGALKMQWPRASIRRLVMSRFQLRKDECNTWKIDIPPSVNKKILESSDESRILKTLHSGGGKYEMLGVVRVYSVNLPEKTYGLAITLDLAKVRSLLQLPR</sequence>
<evidence type="ECO:0000313" key="3">
    <source>
        <dbReference type="EMBL" id="KAK2654662.1"/>
    </source>
</evidence>
<reference evidence="3" key="1">
    <citation type="journal article" date="2023" name="Plant J.">
        <title>Genome sequences and population genomics provide insights into the demographic history, inbreeding, and mutation load of two 'living fossil' tree species of Dipteronia.</title>
        <authorList>
            <person name="Feng Y."/>
            <person name="Comes H.P."/>
            <person name="Chen J."/>
            <person name="Zhu S."/>
            <person name="Lu R."/>
            <person name="Zhang X."/>
            <person name="Li P."/>
            <person name="Qiu J."/>
            <person name="Olsen K.M."/>
            <person name="Qiu Y."/>
        </authorList>
    </citation>
    <scope>NUCLEOTIDE SEQUENCE</scope>
    <source>
        <strain evidence="3">KIB01</strain>
    </source>
</reference>
<dbReference type="PANTHER" id="PTHR31973:SF187">
    <property type="entry name" value="MUTATOR TRANSPOSASE MUDRA PROTEIN"/>
    <property type="match status" value="1"/>
</dbReference>
<evidence type="ECO:0000259" key="2">
    <source>
        <dbReference type="Pfam" id="PF03108"/>
    </source>
</evidence>
<accession>A0AAD9X8F3</accession>
<gene>
    <name evidence="3" type="ORF">Ddye_014518</name>
</gene>
<keyword evidence="4" id="KW-1185">Reference proteome</keyword>
<feature type="region of interest" description="Disordered" evidence="1">
    <location>
        <begin position="46"/>
        <end position="83"/>
    </location>
</feature>